<dbReference type="SFLD" id="SFLDS00029">
    <property type="entry name" value="Radical_SAM"/>
    <property type="match status" value="1"/>
</dbReference>
<dbReference type="Pfam" id="PF02310">
    <property type="entry name" value="B12-binding"/>
    <property type="match status" value="1"/>
</dbReference>
<evidence type="ECO:0000256" key="5">
    <source>
        <dbReference type="ARBA" id="ARBA00023014"/>
    </source>
</evidence>
<dbReference type="SFLD" id="SFLDG01082">
    <property type="entry name" value="B12-binding_domain_containing"/>
    <property type="match status" value="1"/>
</dbReference>
<feature type="domain" description="Radical SAM core" evidence="7">
    <location>
        <begin position="184"/>
        <end position="414"/>
    </location>
</feature>
<name>A0A3B9IIZ5_9PROT</name>
<keyword evidence="2" id="KW-0949">S-adenosyl-L-methionine</keyword>
<evidence type="ECO:0000259" key="7">
    <source>
        <dbReference type="PROSITE" id="PS51918"/>
    </source>
</evidence>
<dbReference type="GO" id="GO:0051536">
    <property type="term" value="F:iron-sulfur cluster binding"/>
    <property type="evidence" value="ECO:0007669"/>
    <property type="project" value="UniProtKB-KW"/>
</dbReference>
<evidence type="ECO:0000259" key="6">
    <source>
        <dbReference type="PROSITE" id="PS51332"/>
    </source>
</evidence>
<sequence>MKRILISVPGQYYKNIYLPYVWAVLKTHAEHDPEIRAAYEWLEPVYLYHGEAFDQISDLSVDVLGLSCYVWNWSTNLEIARRVKARNPGCLVVAGGPHPAWGEPGFIDAQGVIDIIVKREGEEPFRRILKAALAAVPDFTGIPNLILRGDRHTEDTGPLDLTGMASPILAQAAYLARMSRELRARGRDAHMMWETNRGCPYSCAFCDWGSATNAKVRRFDMTRLEAEIDWFSEARLHTVFIADANYGMLKRDEETAERLCLSKRTTGYPEYIVLNPPKNRQDVMARITERFCEAGLFALSSVNFQHTRAQVLQAIARENIPIRKLMEPIVRQWTPQTPITAVLITGNPGDTPDLWMDCHDDILEWGFHEDIVAVDFVVLPNAPAGSRAYRAQWQIETIRRRIPLKILPKSGAGDRAENFCEYIVATSSFDRDDWVRMRLWTTIVQGFHNYGATRFISAYLRHYHGCRYRDVYEALIDRAPQGGVIRRLTDRLKAVIGAYLSDPEGELFVDCHADLDFLCPVEGAAFFLAVLDVDGFYADVEKILLDVFHVDPVVAADLIAFQRGVLITPDYDPTIGRDVALVHNWPEVFRAILRVRPRS</sequence>
<accession>A0A3B9IIZ5</accession>
<dbReference type="GO" id="GO:0003824">
    <property type="term" value="F:catalytic activity"/>
    <property type="evidence" value="ECO:0007669"/>
    <property type="project" value="InterPro"/>
</dbReference>
<keyword evidence="3" id="KW-0479">Metal-binding</keyword>
<dbReference type="GO" id="GO:0031419">
    <property type="term" value="F:cobalamin binding"/>
    <property type="evidence" value="ECO:0007669"/>
    <property type="project" value="InterPro"/>
</dbReference>
<dbReference type="SUPFAM" id="SSF102114">
    <property type="entry name" value="Radical SAM enzymes"/>
    <property type="match status" value="1"/>
</dbReference>
<dbReference type="Gene3D" id="3.40.50.280">
    <property type="entry name" value="Cobalamin-binding domain"/>
    <property type="match status" value="1"/>
</dbReference>
<comment type="caution">
    <text evidence="8">The sequence shown here is derived from an EMBL/GenBank/DDBJ whole genome shotgun (WGS) entry which is preliminary data.</text>
</comment>
<evidence type="ECO:0000313" key="8">
    <source>
        <dbReference type="EMBL" id="HAE47698.1"/>
    </source>
</evidence>
<gene>
    <name evidence="8" type="ORF">DCK97_09790</name>
</gene>
<dbReference type="InterPro" id="IPR058240">
    <property type="entry name" value="rSAM_sf"/>
</dbReference>
<dbReference type="PANTHER" id="PTHR43409">
    <property type="entry name" value="ANAEROBIC MAGNESIUM-PROTOPORPHYRIN IX MONOMETHYL ESTER CYCLASE-RELATED"/>
    <property type="match status" value="1"/>
</dbReference>
<proteinExistence type="predicted"/>
<dbReference type="InterPro" id="IPR007197">
    <property type="entry name" value="rSAM"/>
</dbReference>
<feature type="domain" description="B12-binding" evidence="6">
    <location>
        <begin position="1"/>
        <end position="139"/>
    </location>
</feature>
<evidence type="ECO:0000256" key="1">
    <source>
        <dbReference type="ARBA" id="ARBA00001966"/>
    </source>
</evidence>
<dbReference type="GO" id="GO:0005829">
    <property type="term" value="C:cytosol"/>
    <property type="evidence" value="ECO:0007669"/>
    <property type="project" value="TreeGrafter"/>
</dbReference>
<dbReference type="Proteomes" id="UP000257706">
    <property type="component" value="Unassembled WGS sequence"/>
</dbReference>
<reference evidence="8 9" key="1">
    <citation type="journal article" date="2018" name="Nat. Biotechnol.">
        <title>A standardized bacterial taxonomy based on genome phylogeny substantially revises the tree of life.</title>
        <authorList>
            <person name="Parks D.H."/>
            <person name="Chuvochina M."/>
            <person name="Waite D.W."/>
            <person name="Rinke C."/>
            <person name="Skarshewski A."/>
            <person name="Chaumeil P.A."/>
            <person name="Hugenholtz P."/>
        </authorList>
    </citation>
    <scope>NUCLEOTIDE SEQUENCE [LARGE SCALE GENOMIC DNA]</scope>
    <source>
        <strain evidence="8">UBA8739</strain>
    </source>
</reference>
<evidence type="ECO:0000256" key="4">
    <source>
        <dbReference type="ARBA" id="ARBA00023004"/>
    </source>
</evidence>
<keyword evidence="5" id="KW-0411">Iron-sulfur</keyword>
<keyword evidence="4" id="KW-0408">Iron</keyword>
<protein>
    <submittedName>
        <fullName evidence="8">Uncharacterized protein</fullName>
    </submittedName>
</protein>
<evidence type="ECO:0000256" key="2">
    <source>
        <dbReference type="ARBA" id="ARBA00022691"/>
    </source>
</evidence>
<dbReference type="InterPro" id="IPR023404">
    <property type="entry name" value="rSAM_horseshoe"/>
</dbReference>
<dbReference type="AlphaFoldDB" id="A0A3B9IIZ5"/>
<organism evidence="8 9">
    <name type="scientific">Tistrella mobilis</name>
    <dbReference type="NCBI Taxonomy" id="171437"/>
    <lineage>
        <taxon>Bacteria</taxon>
        <taxon>Pseudomonadati</taxon>
        <taxon>Pseudomonadota</taxon>
        <taxon>Alphaproteobacteria</taxon>
        <taxon>Geminicoccales</taxon>
        <taxon>Geminicoccaceae</taxon>
        <taxon>Tistrella</taxon>
    </lineage>
</organism>
<dbReference type="EMBL" id="DMAI01000152">
    <property type="protein sequence ID" value="HAE47698.1"/>
    <property type="molecule type" value="Genomic_DNA"/>
</dbReference>
<dbReference type="PROSITE" id="PS51332">
    <property type="entry name" value="B12_BINDING"/>
    <property type="match status" value="1"/>
</dbReference>
<evidence type="ECO:0000256" key="3">
    <source>
        <dbReference type="ARBA" id="ARBA00022723"/>
    </source>
</evidence>
<dbReference type="PANTHER" id="PTHR43409:SF16">
    <property type="entry name" value="SLR0320 PROTEIN"/>
    <property type="match status" value="1"/>
</dbReference>
<evidence type="ECO:0000313" key="9">
    <source>
        <dbReference type="Proteomes" id="UP000257706"/>
    </source>
</evidence>
<dbReference type="InterPro" id="IPR051198">
    <property type="entry name" value="BchE-like"/>
</dbReference>
<dbReference type="GO" id="GO:0046872">
    <property type="term" value="F:metal ion binding"/>
    <property type="evidence" value="ECO:0007669"/>
    <property type="project" value="UniProtKB-KW"/>
</dbReference>
<dbReference type="Gene3D" id="3.80.30.20">
    <property type="entry name" value="tm_1862 like domain"/>
    <property type="match status" value="1"/>
</dbReference>
<dbReference type="PROSITE" id="PS51918">
    <property type="entry name" value="RADICAL_SAM"/>
    <property type="match status" value="1"/>
</dbReference>
<dbReference type="InterPro" id="IPR006158">
    <property type="entry name" value="Cobalamin-bd"/>
</dbReference>
<comment type="cofactor">
    <cofactor evidence="1">
        <name>[4Fe-4S] cluster</name>
        <dbReference type="ChEBI" id="CHEBI:49883"/>
    </cofactor>
</comment>
<feature type="non-terminal residue" evidence="8">
    <location>
        <position position="599"/>
    </location>
</feature>